<evidence type="ECO:0000256" key="1">
    <source>
        <dbReference type="SAM" id="SignalP"/>
    </source>
</evidence>
<name>A0A2N4T001_9MICC</name>
<proteinExistence type="predicted"/>
<feature type="signal peptide" evidence="1">
    <location>
        <begin position="1"/>
        <end position="30"/>
    </location>
</feature>
<comment type="caution">
    <text evidence="2">The sequence shown here is derived from an EMBL/GenBank/DDBJ whole genome shotgun (WGS) entry which is preliminary data.</text>
</comment>
<keyword evidence="1" id="KW-0732">Signal</keyword>
<organism evidence="2 3">
    <name type="scientific">Kocuria flava</name>
    <dbReference type="NCBI Taxonomy" id="446860"/>
    <lineage>
        <taxon>Bacteria</taxon>
        <taxon>Bacillati</taxon>
        <taxon>Actinomycetota</taxon>
        <taxon>Actinomycetes</taxon>
        <taxon>Micrococcales</taxon>
        <taxon>Micrococcaceae</taxon>
        <taxon>Kocuria</taxon>
    </lineage>
</organism>
<evidence type="ECO:0000313" key="2">
    <source>
        <dbReference type="EMBL" id="PLC11554.1"/>
    </source>
</evidence>
<sequence length="71" mass="7082">MTLLRRTTTAALAACALVTGSLALAAPAQAAGLSGHPKWQDGSVGATFGCSLARQFIDPNLCAGVLGFPVP</sequence>
<evidence type="ECO:0000313" key="3">
    <source>
        <dbReference type="Proteomes" id="UP000234632"/>
    </source>
</evidence>
<dbReference type="EMBL" id="LOMZ01000001">
    <property type="protein sequence ID" value="PLC11554.1"/>
    <property type="molecule type" value="Genomic_DNA"/>
</dbReference>
<dbReference type="Proteomes" id="UP000234632">
    <property type="component" value="Unassembled WGS sequence"/>
</dbReference>
<dbReference type="AlphaFoldDB" id="A0A2N4T001"/>
<accession>A0A2N4T001</accession>
<reference evidence="2 3" key="1">
    <citation type="submission" date="2015-12" db="EMBL/GenBank/DDBJ databases">
        <authorList>
            <person name="Shamseldin A."/>
            <person name="Moawad H."/>
            <person name="Abd El-Rahim W.M."/>
            <person name="Sadowsky M.J."/>
        </authorList>
    </citation>
    <scope>NUCLEOTIDE SEQUENCE [LARGE SCALE GENOMIC DNA]</scope>
    <source>
        <strain evidence="2 3">S43</strain>
    </source>
</reference>
<protein>
    <submittedName>
        <fullName evidence="2">Uncharacterized protein</fullName>
    </submittedName>
</protein>
<feature type="chain" id="PRO_5014652337" evidence="1">
    <location>
        <begin position="31"/>
        <end position="71"/>
    </location>
</feature>
<dbReference type="RefSeq" id="WP_101851286.1">
    <property type="nucleotide sequence ID" value="NZ_JARVWU010000005.1"/>
</dbReference>
<gene>
    <name evidence="2" type="ORF">AUQ48_03940</name>
</gene>